<feature type="non-terminal residue" evidence="1">
    <location>
        <position position="1"/>
    </location>
</feature>
<proteinExistence type="predicted"/>
<sequence length="142" mass="16036">GVVKDFDEAFEKYLGKGKPAYVPKARLSPEEAIAVIKEARGLASLAHPYYLGLSREETREYVAYLKGLGLSAIEAYYTDHDQEYTAFCLEMAEEFGLLVSGGSDFHGANKPEIELGRGKGNLFVPYEVYERLYTFWRQHLKA</sequence>
<dbReference type="AlphaFoldDB" id="A0A7V5NZF0"/>
<dbReference type="InterPro" id="IPR016195">
    <property type="entry name" value="Pol/histidinol_Pase-like"/>
</dbReference>
<accession>A0A7V5NZF0</accession>
<dbReference type="Gene3D" id="3.20.20.140">
    <property type="entry name" value="Metal-dependent hydrolases"/>
    <property type="match status" value="1"/>
</dbReference>
<dbReference type="GO" id="GO:0004534">
    <property type="term" value="F:5'-3' RNA exonuclease activity"/>
    <property type="evidence" value="ECO:0007669"/>
    <property type="project" value="TreeGrafter"/>
</dbReference>
<dbReference type="EMBL" id="DROK01000131">
    <property type="protein sequence ID" value="HHI97059.1"/>
    <property type="molecule type" value="Genomic_DNA"/>
</dbReference>
<protein>
    <submittedName>
        <fullName evidence="1">Phosphoesterase</fullName>
    </submittedName>
</protein>
<comment type="caution">
    <text evidence="1">The sequence shown here is derived from an EMBL/GenBank/DDBJ whole genome shotgun (WGS) entry which is preliminary data.</text>
</comment>
<gene>
    <name evidence="1" type="ORF">ENJ96_04335</name>
</gene>
<reference evidence="1" key="1">
    <citation type="journal article" date="2020" name="mSystems">
        <title>Genome- and Community-Level Interaction Insights into Carbon Utilization and Element Cycling Functions of Hydrothermarchaeota in Hydrothermal Sediment.</title>
        <authorList>
            <person name="Zhou Z."/>
            <person name="Liu Y."/>
            <person name="Xu W."/>
            <person name="Pan J."/>
            <person name="Luo Z.H."/>
            <person name="Li M."/>
        </authorList>
    </citation>
    <scope>NUCLEOTIDE SEQUENCE [LARGE SCALE GENOMIC DNA]</scope>
    <source>
        <strain evidence="1">HyVt-533</strain>
    </source>
</reference>
<organism evidence="1">
    <name type="scientific">Thermodesulfatator atlanticus</name>
    <dbReference type="NCBI Taxonomy" id="501497"/>
    <lineage>
        <taxon>Bacteria</taxon>
        <taxon>Pseudomonadati</taxon>
        <taxon>Thermodesulfobacteriota</taxon>
        <taxon>Thermodesulfobacteria</taxon>
        <taxon>Thermodesulfobacteriales</taxon>
        <taxon>Thermodesulfatatoraceae</taxon>
        <taxon>Thermodesulfatator</taxon>
    </lineage>
</organism>
<dbReference type="Proteomes" id="UP000886101">
    <property type="component" value="Unassembled WGS sequence"/>
</dbReference>
<name>A0A7V5NZF0_9BACT</name>
<dbReference type="InterPro" id="IPR052018">
    <property type="entry name" value="PHP_domain"/>
</dbReference>
<evidence type="ECO:0000313" key="1">
    <source>
        <dbReference type="EMBL" id="HHI97059.1"/>
    </source>
</evidence>
<dbReference type="GO" id="GO:0035312">
    <property type="term" value="F:5'-3' DNA exonuclease activity"/>
    <property type="evidence" value="ECO:0007669"/>
    <property type="project" value="TreeGrafter"/>
</dbReference>
<dbReference type="PANTHER" id="PTHR42924">
    <property type="entry name" value="EXONUCLEASE"/>
    <property type="match status" value="1"/>
</dbReference>
<dbReference type="SUPFAM" id="SSF89550">
    <property type="entry name" value="PHP domain-like"/>
    <property type="match status" value="1"/>
</dbReference>
<dbReference type="PANTHER" id="PTHR42924:SF3">
    <property type="entry name" value="POLYMERASE_HISTIDINOL PHOSPHATASE N-TERMINAL DOMAIN-CONTAINING PROTEIN"/>
    <property type="match status" value="1"/>
</dbReference>